<dbReference type="EMBL" id="JBHSGW010000002">
    <property type="protein sequence ID" value="MFC4739045.1"/>
    <property type="molecule type" value="Genomic_DNA"/>
</dbReference>
<evidence type="ECO:0000313" key="1">
    <source>
        <dbReference type="EMBL" id="MFC4739045.1"/>
    </source>
</evidence>
<protein>
    <submittedName>
        <fullName evidence="1">Cell division protein FtsQ/DivIB</fullName>
    </submittedName>
</protein>
<dbReference type="Proteomes" id="UP001595885">
    <property type="component" value="Unassembled WGS sequence"/>
</dbReference>
<name>A0ABV9P278_9FLAO</name>
<reference evidence="2" key="1">
    <citation type="journal article" date="2019" name="Int. J. Syst. Evol. Microbiol.">
        <title>The Global Catalogue of Microorganisms (GCM) 10K type strain sequencing project: providing services to taxonomists for standard genome sequencing and annotation.</title>
        <authorList>
            <consortium name="The Broad Institute Genomics Platform"/>
            <consortium name="The Broad Institute Genome Sequencing Center for Infectious Disease"/>
            <person name="Wu L."/>
            <person name="Ma J."/>
        </authorList>
    </citation>
    <scope>NUCLEOTIDE SEQUENCE [LARGE SCALE GENOMIC DNA]</scope>
    <source>
        <strain evidence="2">CCUG 50349</strain>
    </source>
</reference>
<keyword evidence="2" id="KW-1185">Reference proteome</keyword>
<proteinExistence type="predicted"/>
<dbReference type="GO" id="GO:0051301">
    <property type="term" value="P:cell division"/>
    <property type="evidence" value="ECO:0007669"/>
    <property type="project" value="UniProtKB-KW"/>
</dbReference>
<organism evidence="1 2">
    <name type="scientific">Flavobacterium ponti</name>
    <dbReference type="NCBI Taxonomy" id="665133"/>
    <lineage>
        <taxon>Bacteria</taxon>
        <taxon>Pseudomonadati</taxon>
        <taxon>Bacteroidota</taxon>
        <taxon>Flavobacteriia</taxon>
        <taxon>Flavobacteriales</taxon>
        <taxon>Flavobacteriaceae</taxon>
        <taxon>Flavobacterium</taxon>
    </lineage>
</organism>
<accession>A0ABV9P278</accession>
<sequence>MKKLNWNNIRLVLVIVLMIFLYSFSGIKNQERKIQKISIAFNEDDFPFLNETMVNNLLIQNFQGSSKVKKERVDLKKLENLLDTNKYVDNSEVFCTIDGILNAKIKQKKPIIRVINENGSYYLDSKGDKVPLSENFTPRVPVYFGIVNENELKELVSIFDFIDKDEMLKQNIVDIKKTQKGNIIFSVRDYDYKVIFGTDANMETKFKNYKAFLQHATKDTLIKNYKTVNLIFTEQVICAK</sequence>
<keyword evidence="1" id="KW-0131">Cell cycle</keyword>
<dbReference type="RefSeq" id="WP_379738341.1">
    <property type="nucleotide sequence ID" value="NZ_JBHSGW010000002.1"/>
</dbReference>
<comment type="caution">
    <text evidence="1">The sequence shown here is derived from an EMBL/GenBank/DDBJ whole genome shotgun (WGS) entry which is preliminary data.</text>
</comment>
<evidence type="ECO:0000313" key="2">
    <source>
        <dbReference type="Proteomes" id="UP001595885"/>
    </source>
</evidence>
<gene>
    <name evidence="1" type="ORF">ACFO3U_03475</name>
</gene>
<keyword evidence="1" id="KW-0132">Cell division</keyword>